<organism evidence="8 9">
    <name type="scientific">Ramlibacter agri</name>
    <dbReference type="NCBI Taxonomy" id="2728837"/>
    <lineage>
        <taxon>Bacteria</taxon>
        <taxon>Pseudomonadati</taxon>
        <taxon>Pseudomonadota</taxon>
        <taxon>Betaproteobacteria</taxon>
        <taxon>Burkholderiales</taxon>
        <taxon>Comamonadaceae</taxon>
        <taxon>Ramlibacter</taxon>
    </lineage>
</organism>
<dbReference type="PRINTS" id="PR00260">
    <property type="entry name" value="CHEMTRNSDUCR"/>
</dbReference>
<dbReference type="PROSITE" id="PS50111">
    <property type="entry name" value="CHEMOTAXIS_TRANSDUC_2"/>
    <property type="match status" value="1"/>
</dbReference>
<dbReference type="AlphaFoldDB" id="A0A848HD74"/>
<dbReference type="SUPFAM" id="SSF58104">
    <property type="entry name" value="Methyl-accepting chemotaxis protein (MCP) signaling domain"/>
    <property type="match status" value="1"/>
</dbReference>
<sequence>MRPPTRHRNVLGRLLAACFSALVVLAVLGATLGSTALLRIDAATRAVVDQRLACERLAAEVYRLVSLSAERYKAMSLSSEPGVQEALTADARATQKQYRTLLAQLDGTSAEDETRERLVAVTAADAAFQQAVQGLSKAVDTNMTETIRKEYGARFQPAAQALLQAVDALQATQRQAIDASAAAIHRSSVQARWALVAFALAAMVVSAVLVRWLSKRISHPISFASQTAARVADFDLAHDIRGHSRDEAGRLLAALSQMQENLRGLVGDVSGSARDLHLAASEMAQGNEDLSERTEDTAASLDRTAAALEQITCTLNESARALAGVRQLAAGAATDAVAGGELVGQLVQRMHAIQDESRRVTEIVGLIDGIAFQTNLLALNAAVEAARAGEHGRGFAVVAAEVRQLAMRAAAAARDVKTRVAGSMQSVQDGTAVAGRAGDTVAGVVRSIQSVSQTVHELATATQAQGAGISQVNDAVLQVSEATQRNAALVVQSSAASQRLTQQAQALKGLISRFVLPAGA</sequence>
<keyword evidence="9" id="KW-1185">Reference proteome</keyword>
<feature type="domain" description="HAMP" evidence="7">
    <location>
        <begin position="215"/>
        <end position="267"/>
    </location>
</feature>
<feature type="transmembrane region" description="Helical" evidence="5">
    <location>
        <begin position="193"/>
        <end position="213"/>
    </location>
</feature>
<dbReference type="InterPro" id="IPR004090">
    <property type="entry name" value="Chemotax_Me-accpt_rcpt"/>
</dbReference>
<dbReference type="CDD" id="cd19411">
    <property type="entry name" value="MCP2201-like_sensor"/>
    <property type="match status" value="1"/>
</dbReference>
<dbReference type="GO" id="GO:0005886">
    <property type="term" value="C:plasma membrane"/>
    <property type="evidence" value="ECO:0007669"/>
    <property type="project" value="TreeGrafter"/>
</dbReference>
<dbReference type="RefSeq" id="WP_169422709.1">
    <property type="nucleotide sequence ID" value="NZ_JABBFX010000005.1"/>
</dbReference>
<evidence type="ECO:0000256" key="3">
    <source>
        <dbReference type="ARBA" id="ARBA00029447"/>
    </source>
</evidence>
<gene>
    <name evidence="8" type="ORF">HHL11_31765</name>
</gene>
<dbReference type="Pfam" id="PF00672">
    <property type="entry name" value="HAMP"/>
    <property type="match status" value="1"/>
</dbReference>
<dbReference type="PANTHER" id="PTHR43531">
    <property type="entry name" value="PROTEIN ICFG"/>
    <property type="match status" value="1"/>
</dbReference>
<keyword evidence="5" id="KW-1133">Transmembrane helix</keyword>
<evidence type="ECO:0000313" key="9">
    <source>
        <dbReference type="Proteomes" id="UP000541185"/>
    </source>
</evidence>
<dbReference type="InterPro" id="IPR004089">
    <property type="entry name" value="MCPsignal_dom"/>
</dbReference>
<comment type="caution">
    <text evidence="8">The sequence shown here is derived from an EMBL/GenBank/DDBJ whole genome shotgun (WGS) entry which is preliminary data.</text>
</comment>
<keyword evidence="2" id="KW-0488">Methylation</keyword>
<evidence type="ECO:0000313" key="8">
    <source>
        <dbReference type="EMBL" id="NML48367.1"/>
    </source>
</evidence>
<evidence type="ECO:0000256" key="4">
    <source>
        <dbReference type="PROSITE-ProRule" id="PRU00284"/>
    </source>
</evidence>
<dbReference type="EMBL" id="JABBFX010000005">
    <property type="protein sequence ID" value="NML48367.1"/>
    <property type="molecule type" value="Genomic_DNA"/>
</dbReference>
<evidence type="ECO:0000256" key="1">
    <source>
        <dbReference type="ARBA" id="ARBA00004370"/>
    </source>
</evidence>
<dbReference type="Gene3D" id="1.10.287.950">
    <property type="entry name" value="Methyl-accepting chemotaxis protein"/>
    <property type="match status" value="1"/>
</dbReference>
<dbReference type="Proteomes" id="UP000541185">
    <property type="component" value="Unassembled WGS sequence"/>
</dbReference>
<proteinExistence type="inferred from homology"/>
<dbReference type="GO" id="GO:0007165">
    <property type="term" value="P:signal transduction"/>
    <property type="evidence" value="ECO:0007669"/>
    <property type="project" value="UniProtKB-KW"/>
</dbReference>
<dbReference type="InterPro" id="IPR047347">
    <property type="entry name" value="YvaQ-like_sensor"/>
</dbReference>
<dbReference type="GO" id="GO:0004888">
    <property type="term" value="F:transmembrane signaling receptor activity"/>
    <property type="evidence" value="ECO:0007669"/>
    <property type="project" value="InterPro"/>
</dbReference>
<dbReference type="PROSITE" id="PS50885">
    <property type="entry name" value="HAMP"/>
    <property type="match status" value="1"/>
</dbReference>
<dbReference type="Pfam" id="PF00015">
    <property type="entry name" value="MCPsignal"/>
    <property type="match status" value="1"/>
</dbReference>
<evidence type="ECO:0000256" key="2">
    <source>
        <dbReference type="ARBA" id="ARBA00022481"/>
    </source>
</evidence>
<dbReference type="InterPro" id="IPR051310">
    <property type="entry name" value="MCP_chemotaxis"/>
</dbReference>
<dbReference type="InterPro" id="IPR003660">
    <property type="entry name" value="HAMP_dom"/>
</dbReference>
<dbReference type="PANTHER" id="PTHR43531:SF14">
    <property type="entry name" value="METHYL-ACCEPTING CHEMOTAXIS PROTEIN I-RELATED"/>
    <property type="match status" value="1"/>
</dbReference>
<dbReference type="GO" id="GO:0006935">
    <property type="term" value="P:chemotaxis"/>
    <property type="evidence" value="ECO:0007669"/>
    <property type="project" value="InterPro"/>
</dbReference>
<keyword evidence="4" id="KW-0807">Transducer</keyword>
<keyword evidence="5" id="KW-0472">Membrane</keyword>
<accession>A0A848HD74</accession>
<protein>
    <submittedName>
        <fullName evidence="8">HAMP domain-containing protein</fullName>
    </submittedName>
</protein>
<name>A0A848HD74_9BURK</name>
<dbReference type="FunFam" id="1.10.287.950:FF:000001">
    <property type="entry name" value="Methyl-accepting chemotaxis sensory transducer"/>
    <property type="match status" value="1"/>
</dbReference>
<evidence type="ECO:0000259" key="6">
    <source>
        <dbReference type="PROSITE" id="PS50111"/>
    </source>
</evidence>
<dbReference type="CDD" id="cd06225">
    <property type="entry name" value="HAMP"/>
    <property type="match status" value="1"/>
</dbReference>
<dbReference type="SMART" id="SM00283">
    <property type="entry name" value="MA"/>
    <property type="match status" value="1"/>
</dbReference>
<comment type="subcellular location">
    <subcellularLocation>
        <location evidence="1">Membrane</location>
    </subcellularLocation>
</comment>
<feature type="domain" description="Methyl-accepting transducer" evidence="6">
    <location>
        <begin position="272"/>
        <end position="501"/>
    </location>
</feature>
<comment type="similarity">
    <text evidence="3">Belongs to the methyl-accepting chemotaxis (MCP) protein family.</text>
</comment>
<reference evidence="8 9" key="1">
    <citation type="submission" date="2020-04" db="EMBL/GenBank/DDBJ databases">
        <title>Ramlibacter sp. G-1-2-2 isolated from soil.</title>
        <authorList>
            <person name="Dahal R.H."/>
        </authorList>
    </citation>
    <scope>NUCLEOTIDE SEQUENCE [LARGE SCALE GENOMIC DNA]</scope>
    <source>
        <strain evidence="8 9">G-1-2-2</strain>
    </source>
</reference>
<dbReference type="SMART" id="SM00304">
    <property type="entry name" value="HAMP"/>
    <property type="match status" value="1"/>
</dbReference>
<evidence type="ECO:0000259" key="7">
    <source>
        <dbReference type="PROSITE" id="PS50885"/>
    </source>
</evidence>
<evidence type="ECO:0000256" key="5">
    <source>
        <dbReference type="SAM" id="Phobius"/>
    </source>
</evidence>
<keyword evidence="5" id="KW-0812">Transmembrane</keyword>